<feature type="compositionally biased region" description="Low complexity" evidence="1">
    <location>
        <begin position="497"/>
        <end position="514"/>
    </location>
</feature>
<protein>
    <recommendedName>
        <fullName evidence="2">Replication factor A C-terminal domain-containing protein</fullName>
    </recommendedName>
</protein>
<reference evidence="3 4" key="1">
    <citation type="submission" date="2022-01" db="EMBL/GenBank/DDBJ databases">
        <authorList>
            <person name="Xiong W."/>
            <person name="Schranz E."/>
        </authorList>
    </citation>
    <scope>NUCLEOTIDE SEQUENCE [LARGE SCALE GENOMIC DNA]</scope>
</reference>
<sequence length="539" mass="60910">MSTQLTPIMEINQATHNRWTTLVQILECQHVLQTKKGSSYKRLMLTDSEGLKFTAIIYSENLHYYARTFTQYKRYRISNAFVIPCDPRYAVSLYEFSWVLNKRTLVQEHPDRNPVNLPCTFEFTPFTRLHEHAESDHLQNVRGIVVRCLPSYEEGSDLVSRRDVIIINEEKLPLVITLWNQFDEHEGNMLQSMQGPPPLFFGLRLKVTTFNSISLTTKPNSGLLINPPVSDNLQLRTWYNNNRKEINDLLSVTNYRRNYFLLPYPAETNISSILSATSRFDTMKTAWVKGTLSLPEQERNLSYTACSNCFKSIEADTTWIVTCPSCHIESEIQQMSRLTVLIADESGVMKANLHTPEVEKFIPFSPKDVQISEETGETLCNSIAIAINSVYIVAFVRAYEVHFQGTTDIKVNIVKAYKVNDPAAVSNESDNMVHRSNIGEGTSTTKNVSSVAATVPLPSAAEIEKPVEVKNSKQVPVTCLLPKNKPEPILMTKHLLPEIPSSSSSPFEQKVSESVPPLALPVKEDVPRASNPRPSKKTK</sequence>
<dbReference type="EMBL" id="CAKMRJ010005634">
    <property type="protein sequence ID" value="CAH1449856.1"/>
    <property type="molecule type" value="Genomic_DNA"/>
</dbReference>
<feature type="region of interest" description="Disordered" evidence="1">
    <location>
        <begin position="497"/>
        <end position="539"/>
    </location>
</feature>
<evidence type="ECO:0000313" key="4">
    <source>
        <dbReference type="Proteomes" id="UP001157418"/>
    </source>
</evidence>
<dbReference type="AlphaFoldDB" id="A0AAU9PJH9"/>
<dbReference type="Gene3D" id="2.40.50.140">
    <property type="entry name" value="Nucleic acid-binding proteins"/>
    <property type="match status" value="3"/>
</dbReference>
<name>A0AAU9PJH9_9ASTR</name>
<dbReference type="Pfam" id="PF08646">
    <property type="entry name" value="Rep_fac-A_C"/>
    <property type="match status" value="1"/>
</dbReference>
<keyword evidence="4" id="KW-1185">Reference proteome</keyword>
<feature type="domain" description="Replication factor A C-terminal" evidence="2">
    <location>
        <begin position="288"/>
        <end position="421"/>
    </location>
</feature>
<evidence type="ECO:0000256" key="1">
    <source>
        <dbReference type="SAM" id="MobiDB-lite"/>
    </source>
</evidence>
<gene>
    <name evidence="3" type="ORF">LVIROSA_LOCUS35311</name>
</gene>
<comment type="caution">
    <text evidence="3">The sequence shown here is derived from an EMBL/GenBank/DDBJ whole genome shotgun (WGS) entry which is preliminary data.</text>
</comment>
<dbReference type="PANTHER" id="PTHR47165">
    <property type="entry name" value="OS03G0429900 PROTEIN"/>
    <property type="match status" value="1"/>
</dbReference>
<dbReference type="InterPro" id="IPR012340">
    <property type="entry name" value="NA-bd_OB-fold"/>
</dbReference>
<dbReference type="PANTHER" id="PTHR47165:SF4">
    <property type="entry name" value="OS03G0429900 PROTEIN"/>
    <property type="match status" value="1"/>
</dbReference>
<proteinExistence type="predicted"/>
<dbReference type="InterPro" id="IPR013955">
    <property type="entry name" value="Rep_factor-A_C"/>
</dbReference>
<evidence type="ECO:0000313" key="3">
    <source>
        <dbReference type="EMBL" id="CAH1449856.1"/>
    </source>
</evidence>
<accession>A0AAU9PJH9</accession>
<dbReference type="SUPFAM" id="SSF50249">
    <property type="entry name" value="Nucleic acid-binding proteins"/>
    <property type="match status" value="3"/>
</dbReference>
<evidence type="ECO:0000259" key="2">
    <source>
        <dbReference type="Pfam" id="PF08646"/>
    </source>
</evidence>
<organism evidence="3 4">
    <name type="scientific">Lactuca virosa</name>
    <dbReference type="NCBI Taxonomy" id="75947"/>
    <lineage>
        <taxon>Eukaryota</taxon>
        <taxon>Viridiplantae</taxon>
        <taxon>Streptophyta</taxon>
        <taxon>Embryophyta</taxon>
        <taxon>Tracheophyta</taxon>
        <taxon>Spermatophyta</taxon>
        <taxon>Magnoliopsida</taxon>
        <taxon>eudicotyledons</taxon>
        <taxon>Gunneridae</taxon>
        <taxon>Pentapetalae</taxon>
        <taxon>asterids</taxon>
        <taxon>campanulids</taxon>
        <taxon>Asterales</taxon>
        <taxon>Asteraceae</taxon>
        <taxon>Cichorioideae</taxon>
        <taxon>Cichorieae</taxon>
        <taxon>Lactucinae</taxon>
        <taxon>Lactuca</taxon>
    </lineage>
</organism>
<dbReference type="Proteomes" id="UP001157418">
    <property type="component" value="Unassembled WGS sequence"/>
</dbReference>